<evidence type="ECO:0000256" key="4">
    <source>
        <dbReference type="ARBA" id="ARBA00022679"/>
    </source>
</evidence>
<dbReference type="InterPro" id="IPR003616">
    <property type="entry name" value="Post-SET_dom"/>
</dbReference>
<comment type="catalytic activity">
    <reaction evidence="8">
        <text>L-lysyl(4)-[histone H3] + 3 S-adenosyl-L-methionine = N(6),N(6),N(6)-trimethyl-L-lysyl(4)-[histone H3] + 3 S-adenosyl-L-homocysteine + 3 H(+)</text>
        <dbReference type="Rhea" id="RHEA:60260"/>
        <dbReference type="Rhea" id="RHEA-COMP:15537"/>
        <dbReference type="Rhea" id="RHEA-COMP:15547"/>
        <dbReference type="ChEBI" id="CHEBI:15378"/>
        <dbReference type="ChEBI" id="CHEBI:29969"/>
        <dbReference type="ChEBI" id="CHEBI:57856"/>
        <dbReference type="ChEBI" id="CHEBI:59789"/>
        <dbReference type="ChEBI" id="CHEBI:61961"/>
        <dbReference type="EC" id="2.1.1.354"/>
    </reaction>
</comment>
<accession>A0A7J7ICV2</accession>
<dbReference type="InterPro" id="IPR044570">
    <property type="entry name" value="Set1-like"/>
</dbReference>
<comment type="subcellular location">
    <subcellularLocation>
        <location evidence="1">Nucleus</location>
    </subcellularLocation>
</comment>
<dbReference type="GO" id="GO:0140999">
    <property type="term" value="F:histone H3K4 trimethyltransferase activity"/>
    <property type="evidence" value="ECO:0007669"/>
    <property type="project" value="UniProtKB-EC"/>
</dbReference>
<dbReference type="Gene3D" id="2.170.270.10">
    <property type="entry name" value="SET domain"/>
    <property type="match status" value="1"/>
</dbReference>
<evidence type="ECO:0000256" key="3">
    <source>
        <dbReference type="ARBA" id="ARBA00022603"/>
    </source>
</evidence>
<dbReference type="GO" id="GO:0048188">
    <property type="term" value="C:Set1C/COMPASS complex"/>
    <property type="evidence" value="ECO:0007669"/>
    <property type="project" value="TreeGrafter"/>
</dbReference>
<comment type="catalytic activity">
    <reaction evidence="9">
        <text>N(6)-methyl-L-lysyl(4)-[histone H3] + S-adenosyl-L-methionine = N(6),N(6)-dimethyl-L-lysyl(4)-[histone H3] + S-adenosyl-L-homocysteine + H(+)</text>
        <dbReference type="Rhea" id="RHEA:60268"/>
        <dbReference type="Rhea" id="RHEA-COMP:15540"/>
        <dbReference type="Rhea" id="RHEA-COMP:15543"/>
        <dbReference type="ChEBI" id="CHEBI:15378"/>
        <dbReference type="ChEBI" id="CHEBI:57856"/>
        <dbReference type="ChEBI" id="CHEBI:59789"/>
        <dbReference type="ChEBI" id="CHEBI:61929"/>
        <dbReference type="ChEBI" id="CHEBI:61976"/>
    </reaction>
</comment>
<reference evidence="16 17" key="1">
    <citation type="journal article" date="2020" name="J. Phycol.">
        <title>Comparative genome analysis reveals Cyanidiococcus gen. nov., a new extremophilic red algal genus sister to Cyanidioschyzon (Cyanidioschyzonaceae, Rhodophyta).</title>
        <authorList>
            <person name="Liu S.-L."/>
            <person name="Chiang Y.-R."/>
            <person name="Yoon H.S."/>
            <person name="Fu H.-Y."/>
        </authorList>
    </citation>
    <scope>NUCLEOTIDE SEQUENCE [LARGE SCALE GENOMIC DNA]</scope>
    <source>
        <strain evidence="16 17">THAL066</strain>
    </source>
</reference>
<dbReference type="Gene3D" id="3.30.70.330">
    <property type="match status" value="2"/>
</dbReference>
<keyword evidence="17" id="KW-1185">Reference proteome</keyword>
<feature type="domain" description="RRM" evidence="13">
    <location>
        <begin position="397"/>
        <end position="488"/>
    </location>
</feature>
<evidence type="ECO:0000256" key="12">
    <source>
        <dbReference type="SAM" id="MobiDB-lite"/>
    </source>
</evidence>
<proteinExistence type="predicted"/>
<keyword evidence="5" id="KW-0949">S-adenosyl-L-methionine</keyword>
<evidence type="ECO:0000256" key="2">
    <source>
        <dbReference type="ARBA" id="ARBA00012182"/>
    </source>
</evidence>
<dbReference type="EC" id="2.1.1.354" evidence="2"/>
<feature type="domain" description="SET" evidence="14">
    <location>
        <begin position="976"/>
        <end position="1093"/>
    </location>
</feature>
<dbReference type="Proteomes" id="UP000530660">
    <property type="component" value="Unassembled WGS sequence"/>
</dbReference>
<comment type="caution">
    <text evidence="16">The sequence shown here is derived from an EMBL/GenBank/DDBJ whole genome shotgun (WGS) entry which is preliminary data.</text>
</comment>
<evidence type="ECO:0000256" key="1">
    <source>
        <dbReference type="ARBA" id="ARBA00004123"/>
    </source>
</evidence>
<dbReference type="PANTHER" id="PTHR45814:SF2">
    <property type="entry name" value="HISTONE-LYSINE N-METHYLTRANSFERASE SETD1"/>
    <property type="match status" value="1"/>
</dbReference>
<dbReference type="PANTHER" id="PTHR45814">
    <property type="entry name" value="HISTONE-LYSINE N-METHYLTRANSFERASE SETD1"/>
    <property type="match status" value="1"/>
</dbReference>
<dbReference type="Pfam" id="PF00076">
    <property type="entry name" value="RRM_1"/>
    <property type="match status" value="1"/>
</dbReference>
<dbReference type="InterPro" id="IPR035979">
    <property type="entry name" value="RBD_domain_sf"/>
</dbReference>
<evidence type="ECO:0000313" key="16">
    <source>
        <dbReference type="EMBL" id="KAF6000936.1"/>
    </source>
</evidence>
<dbReference type="CDD" id="cd10518">
    <property type="entry name" value="SET_SETD1-like"/>
    <property type="match status" value="1"/>
</dbReference>
<dbReference type="SMART" id="SM00360">
    <property type="entry name" value="RRM"/>
    <property type="match status" value="2"/>
</dbReference>
<evidence type="ECO:0000256" key="7">
    <source>
        <dbReference type="ARBA" id="ARBA00023242"/>
    </source>
</evidence>
<evidence type="ECO:0000259" key="15">
    <source>
        <dbReference type="PROSITE" id="PS50868"/>
    </source>
</evidence>
<feature type="compositionally biased region" description="Polar residues" evidence="12">
    <location>
        <begin position="242"/>
        <end position="254"/>
    </location>
</feature>
<sequence length="1118" mass="124508">MASGKRRRRPSVQELHGHAHSWDGPAFPFLLPLGAADWRVRFDPQAGPIAGRLVVPNRRPALETAFPDDAGRQYSVDGFYTTTCSVSSSAPSTAAATALGLQAPGDPRELARLDASSRRSLRLLPPYRSCPNDASDERTLLVLNVNKSATEAYIAAQFGRYGQVEKVLIHRDDQGRPMGFVSIHMNSRDECRQAARSMHEKTLMGMRVQVFVDPDGQAAAARRQALIDKRIRWEKQQREQVRAQQMVGTSSDLSESGARPLLDVRASSRLVPGANEQRRDASTRGVPSSGPPAEEQQTRAYREPNRCVPRSGTVPNTAANSEANASKASLNSRSTSGEQQPERGHDRHAIASQASMAPRHAPGHSSPSSSGPRTDAVPLTGREASVWARGHSNEECFTVRVMGVPSATPESVLRTAFRRFGRIIRIRQLAETETSEPLNKHTELEPSSLETLTFVIHFGSREQAREAAVRMDQHMLMGKRVRVVCAQDDRTAKAQRATGGTSRMDEIDDRSLEHHGILERKASGVYPQTTDRRNPMSSATKLFTEHGTLAPTRPSVADTRAISGDDVRQPVELGHDLAVTADAASTVPMHAVRLTTLPFNTTHYELSEALAGAPCRARCLARVPFWYVLFIDAADLFRFMRWLQHRNQELLGCSMLCEPCRVSLDEQGSKIQTVSLIRNERIFASRLELLDSIGDILESQIRNAVLRDLHREILDQVAQLSMEAFESHIRDKLARQRLDTNGDMRTKGQRTATLPLLDERELGMWPRLRRPRYPESEAERSPDEAASLSVPDSDEETGTLVAESAPARHISAEAISKKVPVLGDTLNLAEDGHYLQHAWKLYFQVSREQGMAPTLSAETESLLTQMDITSSYGDQYGPWLARICEQYWAACEPKLGTLEPPENTTGCARSEGYAPFSRDMKLYRWKPPKQVIVPADEARRWSATGGLRGSRVEQRQLLSAVSDKEQTVLYLQSRERLLRFFRSGIHGYGLWALEDIPSGEYIIEYRGELVRSAVADLRERAYRQQGMGDSFMFRIDADTVVDATHIGSVARFVNHSCDPNSTARIVQLGGSPHILFYSRRAISIGEEITYDYHFDVEDDAAEKIPCMCGAPNCRHYLN</sequence>
<dbReference type="SMART" id="SM00317">
    <property type="entry name" value="SET"/>
    <property type="match status" value="1"/>
</dbReference>
<keyword evidence="3" id="KW-0489">Methyltransferase</keyword>
<evidence type="ECO:0000259" key="13">
    <source>
        <dbReference type="PROSITE" id="PS50102"/>
    </source>
</evidence>
<dbReference type="PROSITE" id="PS50102">
    <property type="entry name" value="RRM"/>
    <property type="match status" value="2"/>
</dbReference>
<feature type="compositionally biased region" description="Low complexity" evidence="12">
    <location>
        <begin position="316"/>
        <end position="332"/>
    </location>
</feature>
<dbReference type="InterPro" id="IPR046341">
    <property type="entry name" value="SET_dom_sf"/>
</dbReference>
<evidence type="ECO:0000256" key="5">
    <source>
        <dbReference type="ARBA" id="ARBA00022691"/>
    </source>
</evidence>
<dbReference type="SUPFAM" id="SSF82199">
    <property type="entry name" value="SET domain"/>
    <property type="match status" value="1"/>
</dbReference>
<name>A0A7J7ICV2_9RHOD</name>
<feature type="region of interest" description="Disordered" evidence="12">
    <location>
        <begin position="768"/>
        <end position="800"/>
    </location>
</feature>
<dbReference type="InterPro" id="IPR001214">
    <property type="entry name" value="SET_dom"/>
</dbReference>
<evidence type="ECO:0000256" key="8">
    <source>
        <dbReference type="ARBA" id="ARBA00047571"/>
    </source>
</evidence>
<feature type="domain" description="RRM" evidence="13">
    <location>
        <begin position="138"/>
        <end position="215"/>
    </location>
</feature>
<dbReference type="PROSITE" id="PS50280">
    <property type="entry name" value="SET"/>
    <property type="match status" value="1"/>
</dbReference>
<feature type="compositionally biased region" description="Basic and acidic residues" evidence="12">
    <location>
        <begin position="772"/>
        <end position="783"/>
    </location>
</feature>
<dbReference type="PROSITE" id="PS50868">
    <property type="entry name" value="POST_SET"/>
    <property type="match status" value="1"/>
</dbReference>
<keyword evidence="11" id="KW-0694">RNA-binding</keyword>
<dbReference type="SUPFAM" id="SSF54928">
    <property type="entry name" value="RNA-binding domain, RBD"/>
    <property type="match status" value="1"/>
</dbReference>
<feature type="compositionally biased region" description="Basic and acidic residues" evidence="12">
    <location>
        <begin position="340"/>
        <end position="349"/>
    </location>
</feature>
<evidence type="ECO:0000256" key="10">
    <source>
        <dbReference type="ARBA" id="ARBA00049129"/>
    </source>
</evidence>
<dbReference type="OrthoDB" id="308383at2759"/>
<feature type="region of interest" description="Disordered" evidence="12">
    <location>
        <begin position="241"/>
        <end position="377"/>
    </location>
</feature>
<gene>
    <name evidence="16" type="ORF">F1559_003128</name>
</gene>
<feature type="compositionally biased region" description="Basic and acidic residues" evidence="12">
    <location>
        <begin position="296"/>
        <end position="305"/>
    </location>
</feature>
<evidence type="ECO:0000259" key="14">
    <source>
        <dbReference type="PROSITE" id="PS50280"/>
    </source>
</evidence>
<keyword evidence="6" id="KW-0156">Chromatin regulator</keyword>
<dbReference type="InterPro" id="IPR012677">
    <property type="entry name" value="Nucleotide-bd_a/b_plait_sf"/>
</dbReference>
<dbReference type="AlphaFoldDB" id="A0A7J7ICV2"/>
<dbReference type="GO" id="GO:0032259">
    <property type="term" value="P:methylation"/>
    <property type="evidence" value="ECO:0007669"/>
    <property type="project" value="UniProtKB-KW"/>
</dbReference>
<organism evidence="16 17">
    <name type="scientific">Cyanidiococcus yangmingshanensis</name>
    <dbReference type="NCBI Taxonomy" id="2690220"/>
    <lineage>
        <taxon>Eukaryota</taxon>
        <taxon>Rhodophyta</taxon>
        <taxon>Bangiophyceae</taxon>
        <taxon>Cyanidiales</taxon>
        <taxon>Cyanidiaceae</taxon>
        <taxon>Cyanidiococcus</taxon>
    </lineage>
</organism>
<evidence type="ECO:0000256" key="9">
    <source>
        <dbReference type="ARBA" id="ARBA00047583"/>
    </source>
</evidence>
<keyword evidence="7" id="KW-0539">Nucleus</keyword>
<comment type="catalytic activity">
    <reaction evidence="10">
        <text>N(6),N(6)-dimethyl-L-lysyl(4)-[histone H3] + S-adenosyl-L-methionine = N(6),N(6),N(6)-trimethyl-L-lysyl(4)-[histone H3] + S-adenosyl-L-homocysteine + H(+)</text>
        <dbReference type="Rhea" id="RHEA:60272"/>
        <dbReference type="Rhea" id="RHEA-COMP:15537"/>
        <dbReference type="Rhea" id="RHEA-COMP:15540"/>
        <dbReference type="ChEBI" id="CHEBI:15378"/>
        <dbReference type="ChEBI" id="CHEBI:57856"/>
        <dbReference type="ChEBI" id="CHEBI:59789"/>
        <dbReference type="ChEBI" id="CHEBI:61961"/>
        <dbReference type="ChEBI" id="CHEBI:61976"/>
    </reaction>
</comment>
<dbReference type="SMART" id="SM00508">
    <property type="entry name" value="PostSET"/>
    <property type="match status" value="1"/>
</dbReference>
<feature type="compositionally biased region" description="Low complexity" evidence="12">
    <location>
        <begin position="357"/>
        <end position="373"/>
    </location>
</feature>
<evidence type="ECO:0000256" key="6">
    <source>
        <dbReference type="ARBA" id="ARBA00022853"/>
    </source>
</evidence>
<dbReference type="EMBL" id="VWRR01000017">
    <property type="protein sequence ID" value="KAF6000936.1"/>
    <property type="molecule type" value="Genomic_DNA"/>
</dbReference>
<evidence type="ECO:0000313" key="17">
    <source>
        <dbReference type="Proteomes" id="UP000530660"/>
    </source>
</evidence>
<protein>
    <recommendedName>
        <fullName evidence="2">[histone H3]-lysine(4) N-trimethyltransferase</fullName>
        <ecNumber evidence="2">2.1.1.354</ecNumber>
    </recommendedName>
</protein>
<feature type="domain" description="Post-SET" evidence="15">
    <location>
        <begin position="1102"/>
        <end position="1118"/>
    </location>
</feature>
<dbReference type="GO" id="GO:0003723">
    <property type="term" value="F:RNA binding"/>
    <property type="evidence" value="ECO:0007669"/>
    <property type="project" value="UniProtKB-UniRule"/>
</dbReference>
<keyword evidence="4" id="KW-0808">Transferase</keyword>
<evidence type="ECO:0000256" key="11">
    <source>
        <dbReference type="PROSITE-ProRule" id="PRU00176"/>
    </source>
</evidence>
<dbReference type="InterPro" id="IPR000504">
    <property type="entry name" value="RRM_dom"/>
</dbReference>
<dbReference type="Pfam" id="PF00856">
    <property type="entry name" value="SET"/>
    <property type="match status" value="1"/>
</dbReference>